<protein>
    <submittedName>
        <fullName evidence="3">Uncharacterized protein</fullName>
    </submittedName>
</protein>
<evidence type="ECO:0000256" key="2">
    <source>
        <dbReference type="SAM" id="Phobius"/>
    </source>
</evidence>
<dbReference type="EMBL" id="JAXCGZ010023382">
    <property type="protein sequence ID" value="KAK7012883.1"/>
    <property type="molecule type" value="Genomic_DNA"/>
</dbReference>
<evidence type="ECO:0000313" key="3">
    <source>
        <dbReference type="EMBL" id="KAK7012883.1"/>
    </source>
</evidence>
<keyword evidence="2" id="KW-1133">Transmembrane helix</keyword>
<accession>A0AAN8WEK2</accession>
<gene>
    <name evidence="3" type="ORF">SK128_011585</name>
</gene>
<keyword evidence="2" id="KW-0472">Membrane</keyword>
<feature type="region of interest" description="Disordered" evidence="1">
    <location>
        <begin position="97"/>
        <end position="116"/>
    </location>
</feature>
<sequence>MSLMDSLTYSKTLVTRAASAAVSCFLIGSCALPVSSQYRSFIGVSISGLGPLIPWIPSIIFGGASLSAGFITLFLPETLGKPLPDTINDIEYTKTMSKRNTSAAEGDAEEMNKLDM</sequence>
<reference evidence="3 4" key="1">
    <citation type="submission" date="2023-11" db="EMBL/GenBank/DDBJ databases">
        <title>Halocaridina rubra genome assembly.</title>
        <authorList>
            <person name="Smith C."/>
        </authorList>
    </citation>
    <scope>NUCLEOTIDE SEQUENCE [LARGE SCALE GENOMIC DNA]</scope>
    <source>
        <strain evidence="3">EP-1</strain>
        <tissue evidence="3">Whole</tissue>
    </source>
</reference>
<name>A0AAN8WEK2_HALRR</name>
<keyword evidence="4" id="KW-1185">Reference proteome</keyword>
<evidence type="ECO:0000256" key="1">
    <source>
        <dbReference type="SAM" id="MobiDB-lite"/>
    </source>
</evidence>
<proteinExistence type="predicted"/>
<comment type="caution">
    <text evidence="3">The sequence shown here is derived from an EMBL/GenBank/DDBJ whole genome shotgun (WGS) entry which is preliminary data.</text>
</comment>
<organism evidence="3 4">
    <name type="scientific">Halocaridina rubra</name>
    <name type="common">Hawaiian red shrimp</name>
    <dbReference type="NCBI Taxonomy" id="373956"/>
    <lineage>
        <taxon>Eukaryota</taxon>
        <taxon>Metazoa</taxon>
        <taxon>Ecdysozoa</taxon>
        <taxon>Arthropoda</taxon>
        <taxon>Crustacea</taxon>
        <taxon>Multicrustacea</taxon>
        <taxon>Malacostraca</taxon>
        <taxon>Eumalacostraca</taxon>
        <taxon>Eucarida</taxon>
        <taxon>Decapoda</taxon>
        <taxon>Pleocyemata</taxon>
        <taxon>Caridea</taxon>
        <taxon>Atyoidea</taxon>
        <taxon>Atyidae</taxon>
        <taxon>Halocaridina</taxon>
    </lineage>
</organism>
<feature type="transmembrane region" description="Helical" evidence="2">
    <location>
        <begin position="55"/>
        <end position="75"/>
    </location>
</feature>
<dbReference type="Proteomes" id="UP001381693">
    <property type="component" value="Unassembled WGS sequence"/>
</dbReference>
<keyword evidence="2" id="KW-0812">Transmembrane</keyword>
<dbReference type="AlphaFoldDB" id="A0AAN8WEK2"/>
<evidence type="ECO:0000313" key="4">
    <source>
        <dbReference type="Proteomes" id="UP001381693"/>
    </source>
</evidence>